<protein>
    <recommendedName>
        <fullName evidence="1">RES domain-containing protein</fullName>
    </recommendedName>
</protein>
<evidence type="ECO:0000313" key="3">
    <source>
        <dbReference type="Proteomes" id="UP000289546"/>
    </source>
</evidence>
<reference evidence="2 3" key="1">
    <citation type="submission" date="2015-04" db="EMBL/GenBank/DDBJ databases">
        <title>Comparative genomics of rhizobia nodulating Arachis hypogaea in China.</title>
        <authorList>
            <person name="Li Y."/>
        </authorList>
    </citation>
    <scope>NUCLEOTIDE SEQUENCE [LARGE SCALE GENOMIC DNA]</scope>
    <source>
        <strain evidence="2 3">CCBAU 51757</strain>
    </source>
</reference>
<dbReference type="Proteomes" id="UP000289546">
    <property type="component" value="Unassembled WGS sequence"/>
</dbReference>
<keyword evidence="3" id="KW-1185">Reference proteome</keyword>
<evidence type="ECO:0000259" key="1">
    <source>
        <dbReference type="SMART" id="SM00953"/>
    </source>
</evidence>
<dbReference type="AlphaFoldDB" id="A0A4Q0S601"/>
<dbReference type="RefSeq" id="WP_128917991.1">
    <property type="nucleotide sequence ID" value="NZ_LBJQ01000060.1"/>
</dbReference>
<evidence type="ECO:0000313" key="2">
    <source>
        <dbReference type="EMBL" id="RXH31122.1"/>
    </source>
</evidence>
<comment type="caution">
    <text evidence="2">The sequence shown here is derived from an EMBL/GenBank/DDBJ whole genome shotgun (WGS) entry which is preliminary data.</text>
</comment>
<organism evidence="2 3">
    <name type="scientific">Bradyrhizobium nanningense</name>
    <dbReference type="NCBI Taxonomy" id="1325118"/>
    <lineage>
        <taxon>Bacteria</taxon>
        <taxon>Pseudomonadati</taxon>
        <taxon>Pseudomonadota</taxon>
        <taxon>Alphaproteobacteria</taxon>
        <taxon>Hyphomicrobiales</taxon>
        <taxon>Nitrobacteraceae</taxon>
        <taxon>Bradyrhizobium</taxon>
    </lineage>
</organism>
<dbReference type="SMART" id="SM00953">
    <property type="entry name" value="RES"/>
    <property type="match status" value="1"/>
</dbReference>
<dbReference type="Pfam" id="PF08808">
    <property type="entry name" value="RES"/>
    <property type="match status" value="1"/>
</dbReference>
<gene>
    <name evidence="2" type="ORF">XH99_10995</name>
</gene>
<accession>A0A4Q0S601</accession>
<feature type="domain" description="RES" evidence="1">
    <location>
        <begin position="32"/>
        <end position="169"/>
    </location>
</feature>
<sequence>MKIVISKLRARVIETRIADWPRILPSRHRSTPANAGFGSSRFSSPSGAFRVLYAADNFPTAFAEAVVRDRFEGKKKRFLYRPHLEQLCVTSISSSRELVLLDLRGSGAYEIGIDTDANRARAHGAGQALSELVYAEMNDIDGILFNSRLTTGDCVAVYDRGLSALSGTPPVALLQAALLPTELARLGITARRKRGYTTP</sequence>
<dbReference type="EMBL" id="LBJQ01000060">
    <property type="protein sequence ID" value="RXH31122.1"/>
    <property type="molecule type" value="Genomic_DNA"/>
</dbReference>
<proteinExistence type="predicted"/>
<dbReference type="InterPro" id="IPR014914">
    <property type="entry name" value="RES_dom"/>
</dbReference>
<name>A0A4Q0S601_9BRAD</name>